<evidence type="ECO:0000313" key="2">
    <source>
        <dbReference type="Proteomes" id="UP001060085"/>
    </source>
</evidence>
<name>A0ACC0A1N2_CATRO</name>
<evidence type="ECO:0000313" key="1">
    <source>
        <dbReference type="EMBL" id="KAI5654352.1"/>
    </source>
</evidence>
<dbReference type="Proteomes" id="UP001060085">
    <property type="component" value="Linkage Group LG07"/>
</dbReference>
<reference evidence="2" key="1">
    <citation type="journal article" date="2023" name="Nat. Plants">
        <title>Single-cell RNA sequencing provides a high-resolution roadmap for understanding the multicellular compartmentation of specialized metabolism.</title>
        <authorList>
            <person name="Sun S."/>
            <person name="Shen X."/>
            <person name="Li Y."/>
            <person name="Li Y."/>
            <person name="Wang S."/>
            <person name="Li R."/>
            <person name="Zhang H."/>
            <person name="Shen G."/>
            <person name="Guo B."/>
            <person name="Wei J."/>
            <person name="Xu J."/>
            <person name="St-Pierre B."/>
            <person name="Chen S."/>
            <person name="Sun C."/>
        </authorList>
    </citation>
    <scope>NUCLEOTIDE SEQUENCE [LARGE SCALE GENOMIC DNA]</scope>
</reference>
<accession>A0ACC0A1N2</accession>
<dbReference type="EMBL" id="CM044707">
    <property type="protein sequence ID" value="KAI5654352.1"/>
    <property type="molecule type" value="Genomic_DNA"/>
</dbReference>
<comment type="caution">
    <text evidence="1">The sequence shown here is derived from an EMBL/GenBank/DDBJ whole genome shotgun (WGS) entry which is preliminary data.</text>
</comment>
<gene>
    <name evidence="1" type="ORF">M9H77_31539</name>
</gene>
<proteinExistence type="predicted"/>
<organism evidence="1 2">
    <name type="scientific">Catharanthus roseus</name>
    <name type="common">Madagascar periwinkle</name>
    <name type="synonym">Vinca rosea</name>
    <dbReference type="NCBI Taxonomy" id="4058"/>
    <lineage>
        <taxon>Eukaryota</taxon>
        <taxon>Viridiplantae</taxon>
        <taxon>Streptophyta</taxon>
        <taxon>Embryophyta</taxon>
        <taxon>Tracheophyta</taxon>
        <taxon>Spermatophyta</taxon>
        <taxon>Magnoliopsida</taxon>
        <taxon>eudicotyledons</taxon>
        <taxon>Gunneridae</taxon>
        <taxon>Pentapetalae</taxon>
        <taxon>asterids</taxon>
        <taxon>lamiids</taxon>
        <taxon>Gentianales</taxon>
        <taxon>Apocynaceae</taxon>
        <taxon>Rauvolfioideae</taxon>
        <taxon>Vinceae</taxon>
        <taxon>Catharanthinae</taxon>
        <taxon>Catharanthus</taxon>
    </lineage>
</organism>
<protein>
    <submittedName>
        <fullName evidence="1">Uncharacterized protein</fullName>
    </submittedName>
</protein>
<keyword evidence="2" id="KW-1185">Reference proteome</keyword>
<sequence length="103" mass="10522">MLCTQDSSNTSSSAPNISQESKRAYSLPPNITGGAIQAAGSVEEAIKGAIDDNGCEVGTEDEPGASELADTYVCVVGAEDELGASKLAESTDPVVRESVDPFV</sequence>